<dbReference type="Proteomes" id="UP001549119">
    <property type="component" value="Unassembled WGS sequence"/>
</dbReference>
<dbReference type="InterPro" id="IPR000620">
    <property type="entry name" value="EamA_dom"/>
</dbReference>
<dbReference type="SUPFAM" id="SSF103481">
    <property type="entry name" value="Multidrug resistance efflux transporter EmrE"/>
    <property type="match status" value="2"/>
</dbReference>
<feature type="transmembrane region" description="Helical" evidence="1">
    <location>
        <begin position="44"/>
        <end position="64"/>
    </location>
</feature>
<name>A0ABV2NEQ9_9HYPH</name>
<dbReference type="PANTHER" id="PTHR22911">
    <property type="entry name" value="ACYL-MALONYL CONDENSING ENZYME-RELATED"/>
    <property type="match status" value="1"/>
</dbReference>
<feature type="transmembrane region" description="Helical" evidence="1">
    <location>
        <begin position="76"/>
        <end position="96"/>
    </location>
</feature>
<sequence length="304" mass="30765">MTAPAGIPSRPTPRSAATIAGVGAIALWSLLALFTAASGAMPPFQLAATTFLIGAVCGCVAWIARPARARALIQPWPVWILGVGGLFGYHALYFSALRLAPPAEAGLISYLWPLLIVLFSARLPEAGGLRPGHLIGALLGLAGIAVLFAGRGDLGFAAGALPGYAVALAAAFVWAGYSVLSARVGQVPTDAVAGFCLVTAALSLACHLAFETTIWPADAAQWGAVLLLGLGPVGAAFYLWDIGCKHGDVRLLGVIAYAAPVLSTLILVVTGYASPGPGLALACLLIVAGALTAVRASRASPKPV</sequence>
<dbReference type="GeneID" id="6141191"/>
<protein>
    <submittedName>
        <fullName evidence="3">Drug/metabolite transporter (DMT)-like permease</fullName>
    </submittedName>
</protein>
<proteinExistence type="predicted"/>
<feature type="transmembrane region" description="Helical" evidence="1">
    <location>
        <begin position="16"/>
        <end position="38"/>
    </location>
</feature>
<gene>
    <name evidence="3" type="ORF">ABIC20_002257</name>
</gene>
<feature type="domain" description="EamA" evidence="2">
    <location>
        <begin position="162"/>
        <end position="292"/>
    </location>
</feature>
<evidence type="ECO:0000256" key="1">
    <source>
        <dbReference type="SAM" id="Phobius"/>
    </source>
</evidence>
<feature type="transmembrane region" description="Helical" evidence="1">
    <location>
        <begin position="279"/>
        <end position="296"/>
    </location>
</feature>
<feature type="transmembrane region" description="Helical" evidence="1">
    <location>
        <begin position="222"/>
        <end position="240"/>
    </location>
</feature>
<organism evidence="3 4">
    <name type="scientific">Methylobacterium radiotolerans</name>
    <dbReference type="NCBI Taxonomy" id="31998"/>
    <lineage>
        <taxon>Bacteria</taxon>
        <taxon>Pseudomonadati</taxon>
        <taxon>Pseudomonadota</taxon>
        <taxon>Alphaproteobacteria</taxon>
        <taxon>Hyphomicrobiales</taxon>
        <taxon>Methylobacteriaceae</taxon>
        <taxon>Methylobacterium</taxon>
    </lineage>
</organism>
<evidence type="ECO:0000313" key="3">
    <source>
        <dbReference type="EMBL" id="MET3864948.1"/>
    </source>
</evidence>
<evidence type="ECO:0000259" key="2">
    <source>
        <dbReference type="Pfam" id="PF00892"/>
    </source>
</evidence>
<dbReference type="InterPro" id="IPR037185">
    <property type="entry name" value="EmrE-like"/>
</dbReference>
<dbReference type="PANTHER" id="PTHR22911:SF76">
    <property type="entry name" value="EAMA DOMAIN-CONTAINING PROTEIN"/>
    <property type="match status" value="1"/>
</dbReference>
<accession>A0ABV2NEQ9</accession>
<reference evidence="3 4" key="1">
    <citation type="submission" date="2024-06" db="EMBL/GenBank/DDBJ databases">
        <title>Genomics of switchgrass bacterial isolates.</title>
        <authorList>
            <person name="Shade A."/>
        </authorList>
    </citation>
    <scope>NUCLEOTIDE SEQUENCE [LARGE SCALE GENOMIC DNA]</scope>
    <source>
        <strain evidence="3 4">PvP084</strain>
    </source>
</reference>
<feature type="transmembrane region" description="Helical" evidence="1">
    <location>
        <begin position="192"/>
        <end position="210"/>
    </location>
</feature>
<feature type="transmembrane region" description="Helical" evidence="1">
    <location>
        <begin position="252"/>
        <end position="273"/>
    </location>
</feature>
<comment type="caution">
    <text evidence="3">The sequence shown here is derived from an EMBL/GenBank/DDBJ whole genome shotgun (WGS) entry which is preliminary data.</text>
</comment>
<keyword evidence="1" id="KW-1133">Transmembrane helix</keyword>
<keyword evidence="1" id="KW-0472">Membrane</keyword>
<dbReference type="EMBL" id="JBEPNW010000002">
    <property type="protein sequence ID" value="MET3864948.1"/>
    <property type="molecule type" value="Genomic_DNA"/>
</dbReference>
<dbReference type="Pfam" id="PF00892">
    <property type="entry name" value="EamA"/>
    <property type="match status" value="2"/>
</dbReference>
<keyword evidence="4" id="KW-1185">Reference proteome</keyword>
<evidence type="ECO:0000313" key="4">
    <source>
        <dbReference type="Proteomes" id="UP001549119"/>
    </source>
</evidence>
<feature type="domain" description="EamA" evidence="2">
    <location>
        <begin position="19"/>
        <end position="148"/>
    </location>
</feature>
<feature type="transmembrane region" description="Helical" evidence="1">
    <location>
        <begin position="102"/>
        <end position="121"/>
    </location>
</feature>
<dbReference type="RefSeq" id="WP_012322026.1">
    <property type="nucleotide sequence ID" value="NZ_BJXP01000060.1"/>
</dbReference>
<keyword evidence="1" id="KW-0812">Transmembrane</keyword>
<feature type="transmembrane region" description="Helical" evidence="1">
    <location>
        <begin position="156"/>
        <end position="180"/>
    </location>
</feature>
<feature type="transmembrane region" description="Helical" evidence="1">
    <location>
        <begin position="133"/>
        <end position="150"/>
    </location>
</feature>